<dbReference type="Gene3D" id="2.30.110.10">
    <property type="entry name" value="Electron Transport, Fmn-binding Protein, Chain A"/>
    <property type="match status" value="1"/>
</dbReference>
<gene>
    <name evidence="3" type="ORF">FB467_2465</name>
</gene>
<dbReference type="Proteomes" id="UP000319516">
    <property type="component" value="Unassembled WGS sequence"/>
</dbReference>
<evidence type="ECO:0000313" key="4">
    <source>
        <dbReference type="Proteomes" id="UP000319516"/>
    </source>
</evidence>
<comment type="caution">
    <text evidence="3">The sequence shown here is derived from an EMBL/GenBank/DDBJ whole genome shotgun (WGS) entry which is preliminary data.</text>
</comment>
<dbReference type="PANTHER" id="PTHR39428">
    <property type="entry name" value="F420H(2)-DEPENDENT QUINONE REDUCTASE RV1261C"/>
    <property type="match status" value="1"/>
</dbReference>
<dbReference type="InterPro" id="IPR012349">
    <property type="entry name" value="Split_barrel_FMN-bd"/>
</dbReference>
<dbReference type="InterPro" id="IPR004378">
    <property type="entry name" value="F420H2_quin_Rdtase"/>
</dbReference>
<reference evidence="3 4" key="1">
    <citation type="submission" date="2019-06" db="EMBL/GenBank/DDBJ databases">
        <title>Sequencing the genomes of 1000 actinobacteria strains.</title>
        <authorList>
            <person name="Klenk H.-P."/>
        </authorList>
    </citation>
    <scope>NUCLEOTIDE SEQUENCE [LARGE SCALE GENOMIC DNA]</scope>
    <source>
        <strain evidence="3 4">DSM 12335</strain>
    </source>
</reference>
<accession>A0A542YTA2</accession>
<dbReference type="GO" id="GO:0016491">
    <property type="term" value="F:oxidoreductase activity"/>
    <property type="evidence" value="ECO:0007669"/>
    <property type="project" value="InterPro"/>
</dbReference>
<dbReference type="EMBL" id="VFOP01000001">
    <property type="protein sequence ID" value="TQL51323.1"/>
    <property type="molecule type" value="Genomic_DNA"/>
</dbReference>
<evidence type="ECO:0000256" key="2">
    <source>
        <dbReference type="ARBA" id="ARBA00049106"/>
    </source>
</evidence>
<proteinExistence type="inferred from homology"/>
<dbReference type="AlphaFoldDB" id="A0A542YTA2"/>
<protein>
    <submittedName>
        <fullName evidence="3">Deazaflavin-dependent oxidoreductase (Nitroreductase family)</fullName>
    </submittedName>
</protein>
<sequence>MVDATMTHTDEYIQPAQGWVKKQLEAIDAAGTTDAAQVHDRAVVVVTMRGARSGRLRRVPLMRVEHGGTYAAVASKGGSPEDPVWVHNLRAHPDVAVQDGTEHHAGLRARLAEGPEREEWWERSVAAFPPYAEYQEKTDRQIPVYLLEPVKPA</sequence>
<name>A0A542YTA2_9MICO</name>
<keyword evidence="4" id="KW-1185">Reference proteome</keyword>
<organism evidence="3 4">
    <name type="scientific">Ornithinicoccus hortensis</name>
    <dbReference type="NCBI Taxonomy" id="82346"/>
    <lineage>
        <taxon>Bacteria</taxon>
        <taxon>Bacillati</taxon>
        <taxon>Actinomycetota</taxon>
        <taxon>Actinomycetes</taxon>
        <taxon>Micrococcales</taxon>
        <taxon>Intrasporangiaceae</taxon>
        <taxon>Ornithinicoccus</taxon>
    </lineage>
</organism>
<comment type="similarity">
    <text evidence="1">Belongs to the F420H(2)-dependent quinone reductase family.</text>
</comment>
<dbReference type="GO" id="GO:0070967">
    <property type="term" value="F:coenzyme F420 binding"/>
    <property type="evidence" value="ECO:0007669"/>
    <property type="project" value="TreeGrafter"/>
</dbReference>
<dbReference type="NCBIfam" id="TIGR00026">
    <property type="entry name" value="hi_GC_TIGR00026"/>
    <property type="match status" value="1"/>
</dbReference>
<evidence type="ECO:0000256" key="1">
    <source>
        <dbReference type="ARBA" id="ARBA00008710"/>
    </source>
</evidence>
<evidence type="ECO:0000313" key="3">
    <source>
        <dbReference type="EMBL" id="TQL51323.1"/>
    </source>
</evidence>
<dbReference type="PANTHER" id="PTHR39428:SF3">
    <property type="entry name" value="DEAZAFLAVIN-DEPENDENT NITROREDUCTASE"/>
    <property type="match status" value="1"/>
</dbReference>
<dbReference type="Pfam" id="PF04075">
    <property type="entry name" value="F420H2_quin_red"/>
    <property type="match status" value="1"/>
</dbReference>
<comment type="catalytic activity">
    <reaction evidence="2">
        <text>oxidized coenzyme F420-(gamma-L-Glu)(n) + a quinol + H(+) = reduced coenzyme F420-(gamma-L-Glu)(n) + a quinone</text>
        <dbReference type="Rhea" id="RHEA:39663"/>
        <dbReference type="Rhea" id="RHEA-COMP:12939"/>
        <dbReference type="Rhea" id="RHEA-COMP:14378"/>
        <dbReference type="ChEBI" id="CHEBI:15378"/>
        <dbReference type="ChEBI" id="CHEBI:24646"/>
        <dbReference type="ChEBI" id="CHEBI:132124"/>
        <dbReference type="ChEBI" id="CHEBI:133980"/>
        <dbReference type="ChEBI" id="CHEBI:139511"/>
    </reaction>
</comment>
<dbReference type="GO" id="GO:0005886">
    <property type="term" value="C:plasma membrane"/>
    <property type="evidence" value="ECO:0007669"/>
    <property type="project" value="TreeGrafter"/>
</dbReference>